<dbReference type="Pfam" id="PF00571">
    <property type="entry name" value="CBS"/>
    <property type="match status" value="3"/>
</dbReference>
<reference evidence="5" key="2">
    <citation type="journal article" date="2019" name="Curr. Biol.">
        <title>Chromatin organization in early land plants reveals an ancestral association between H3K27me3, transposons, and constitutive heterochromatin.</title>
        <authorList>
            <person name="Montgomery S.A."/>
            <person name="Tanizawa Y."/>
            <person name="Galik B."/>
            <person name="Wang N."/>
            <person name="Ito T."/>
            <person name="Mochizuki T."/>
            <person name="Akimcheva S."/>
            <person name="Bowman J."/>
            <person name="Cognat V."/>
            <person name="Drouard L."/>
            <person name="Ekker H."/>
            <person name="Houng S."/>
            <person name="Kohchi T."/>
            <person name="Lin S."/>
            <person name="Liu L.D."/>
            <person name="Nakamura Y."/>
            <person name="Valeeva L.R."/>
            <person name="Shakirov E.V."/>
            <person name="Shippen D.E."/>
            <person name="Wei W."/>
            <person name="Yagura M."/>
            <person name="Yamaoka S."/>
            <person name="Yamato K.T."/>
            <person name="Liu C."/>
            <person name="Berger F."/>
        </authorList>
    </citation>
    <scope>NUCLEOTIDE SEQUENCE [LARGE SCALE GENOMIC DNA]</scope>
    <source>
        <strain evidence="5">Tak-1</strain>
    </source>
</reference>
<reference evidence="8" key="3">
    <citation type="journal article" date="2020" name="Curr. Biol.">
        <title>Chromatin organization in early land plants reveals an ancestral association between H3K27me3, transposons, and constitutive heterochromatin.</title>
        <authorList>
            <person name="Montgomery S.A."/>
            <person name="Tanizawa Y."/>
            <person name="Galik B."/>
            <person name="Wang N."/>
            <person name="Ito T."/>
            <person name="Mochizuki T."/>
            <person name="Akimcheva S."/>
            <person name="Bowman J.L."/>
            <person name="Cognat V."/>
            <person name="Marechal-Drouard L."/>
            <person name="Ekker H."/>
            <person name="Hong S.F."/>
            <person name="Kohchi T."/>
            <person name="Lin S.S."/>
            <person name="Liu L.D."/>
            <person name="Nakamura Y."/>
            <person name="Valeeva L.R."/>
            <person name="Shakirov E.V."/>
            <person name="Shippen D.E."/>
            <person name="Wei W.L."/>
            <person name="Yagura M."/>
            <person name="Yamaoka S."/>
            <person name="Yamato K.T."/>
            <person name="Liu C."/>
            <person name="Berger F."/>
        </authorList>
    </citation>
    <scope>NUCLEOTIDE SEQUENCE [LARGE SCALE GENOMIC DNA]</scope>
    <source>
        <strain evidence="8">Tak-1</strain>
    </source>
</reference>
<sequence length="399" mass="43655">MQSNEMEGLELPLKVQTQWERAAGPLSPMDRLNAAFETIPVSFFPLLALGSVIEVKSDASLEEALEILSSHHIYSAPVPDVQAAAESSWMEKYLGMVDFAGIIHWLLNQVNLERTKSELATLEAGGVASLGGDKFVEMKASEAFKTAKVSDIAGSFRWAPFISVQQTDSLLTVLLLLSKYRMKSLPVVESGKGAIFNFITQGDVIHMLLQCSGLSWFDKLGKSTLSKLGLPKVREGKLIQVDENVHIIAAFEMMSKNGVGGVPVLASGTKKVVGNISASDVSFLLTDPEIFQHESPLTTGKFLAAVRKHLQDRKESSPLLRPILTCHQNETLKGSIIKLDEAKVHRIYVVDDNQDLIGVITLRDIISTFVEEPVGYFGTFFDGVVPASPRYPVPEVLTC</sequence>
<dbReference type="PANTHER" id="PTHR13780:SF36">
    <property type="entry name" value="CBS DOMAIN-CONTAINING PROTEIN"/>
    <property type="match status" value="1"/>
</dbReference>
<accession>A0A176WH12</accession>
<evidence type="ECO:0000256" key="3">
    <source>
        <dbReference type="PROSITE-ProRule" id="PRU00703"/>
    </source>
</evidence>
<dbReference type="Gene3D" id="3.10.580.10">
    <property type="entry name" value="CBS-domain"/>
    <property type="match status" value="2"/>
</dbReference>
<dbReference type="InterPro" id="IPR050511">
    <property type="entry name" value="AMPK_gamma/SDS23_families"/>
</dbReference>
<feature type="domain" description="CBS" evidence="4">
    <location>
        <begin position="319"/>
        <end position="377"/>
    </location>
</feature>
<keyword evidence="1" id="KW-0677">Repeat</keyword>
<dbReference type="PROSITE" id="PS51371">
    <property type="entry name" value="CBS"/>
    <property type="match status" value="4"/>
</dbReference>
<dbReference type="Proteomes" id="UP000077202">
    <property type="component" value="Unassembled WGS sequence"/>
</dbReference>
<evidence type="ECO:0000259" key="4">
    <source>
        <dbReference type="PROSITE" id="PS51371"/>
    </source>
</evidence>
<dbReference type="SUPFAM" id="SSF54631">
    <property type="entry name" value="CBS-domain pair"/>
    <property type="match status" value="2"/>
</dbReference>
<evidence type="ECO:0000313" key="7">
    <source>
        <dbReference type="Proteomes" id="UP000077202"/>
    </source>
</evidence>
<feature type="domain" description="CBS" evidence="4">
    <location>
        <begin position="48"/>
        <end position="113"/>
    </location>
</feature>
<evidence type="ECO:0000313" key="8">
    <source>
        <dbReference type="Proteomes" id="UP001162541"/>
    </source>
</evidence>
<name>A0A176WH12_MARPO</name>
<dbReference type="InterPro" id="IPR046342">
    <property type="entry name" value="CBS_dom_sf"/>
</dbReference>
<dbReference type="EMBL" id="LVLJ01000950">
    <property type="protein sequence ID" value="OAE31893.1"/>
    <property type="molecule type" value="Genomic_DNA"/>
</dbReference>
<dbReference type="InterPro" id="IPR000644">
    <property type="entry name" value="CBS_dom"/>
</dbReference>
<evidence type="ECO:0000313" key="5">
    <source>
        <dbReference type="EMBL" id="BBN10546.1"/>
    </source>
</evidence>
<proteinExistence type="predicted"/>
<dbReference type="CDD" id="cd02205">
    <property type="entry name" value="CBS_pair_SF"/>
    <property type="match status" value="1"/>
</dbReference>
<dbReference type="SMART" id="SM00116">
    <property type="entry name" value="CBS"/>
    <property type="match status" value="4"/>
</dbReference>
<dbReference type="Proteomes" id="UP001162541">
    <property type="component" value="Chromosome 5"/>
</dbReference>
<dbReference type="PANTHER" id="PTHR13780">
    <property type="entry name" value="AMP-ACTIVATED PROTEIN KINASE, GAMMA REGULATORY SUBUNIT"/>
    <property type="match status" value="1"/>
</dbReference>
<dbReference type="AlphaFoldDB" id="A0A176WH12"/>
<evidence type="ECO:0000256" key="2">
    <source>
        <dbReference type="ARBA" id="ARBA00023122"/>
    </source>
</evidence>
<evidence type="ECO:0000256" key="1">
    <source>
        <dbReference type="ARBA" id="ARBA00022737"/>
    </source>
</evidence>
<dbReference type="EMBL" id="AP019870">
    <property type="protein sequence ID" value="BBN10546.1"/>
    <property type="molecule type" value="Genomic_DNA"/>
</dbReference>
<feature type="domain" description="CBS" evidence="4">
    <location>
        <begin position="233"/>
        <end position="295"/>
    </location>
</feature>
<evidence type="ECO:0000313" key="6">
    <source>
        <dbReference type="EMBL" id="OAE31893.1"/>
    </source>
</evidence>
<reference evidence="6 7" key="1">
    <citation type="submission" date="2016-03" db="EMBL/GenBank/DDBJ databases">
        <title>Mechanisms controlling the formation of the plant cell surface in tip-growing cells are functionally conserved among land plants.</title>
        <authorList>
            <person name="Honkanen S."/>
            <person name="Jones V.A."/>
            <person name="Morieri G."/>
            <person name="Champion C."/>
            <person name="Hetherington A.J."/>
            <person name="Kelly S."/>
            <person name="Saint-Marcoux D."/>
            <person name="Proust H."/>
            <person name="Prescott H."/>
            <person name="Dolan L."/>
        </authorList>
    </citation>
    <scope>NUCLEOTIDE SEQUENCE [LARGE SCALE GENOMIC DNA]</scope>
    <source>
        <strain evidence="7">cv. Tak-1 and cv. Tak-2</strain>
        <tissue evidence="6">Whole gametophyte</tissue>
    </source>
</reference>
<keyword evidence="2 3" id="KW-0129">CBS domain</keyword>
<keyword evidence="7" id="KW-1185">Reference proteome</keyword>
<protein>
    <recommendedName>
        <fullName evidence="4">CBS domain-containing protein</fullName>
    </recommendedName>
</protein>
<gene>
    <name evidence="6" type="ORF">AXG93_2834s1250</name>
    <name evidence="5" type="ORF">Mp_5g04420</name>
</gene>
<organism evidence="6 7">
    <name type="scientific">Marchantia polymorpha subsp. ruderalis</name>
    <dbReference type="NCBI Taxonomy" id="1480154"/>
    <lineage>
        <taxon>Eukaryota</taxon>
        <taxon>Viridiplantae</taxon>
        <taxon>Streptophyta</taxon>
        <taxon>Embryophyta</taxon>
        <taxon>Marchantiophyta</taxon>
        <taxon>Marchantiopsida</taxon>
        <taxon>Marchantiidae</taxon>
        <taxon>Marchantiales</taxon>
        <taxon>Marchantiaceae</taxon>
        <taxon>Marchantia</taxon>
    </lineage>
</organism>
<feature type="domain" description="CBS" evidence="4">
    <location>
        <begin position="155"/>
        <end position="219"/>
    </location>
</feature>